<dbReference type="Proteomes" id="UP000198287">
    <property type="component" value="Unassembled WGS sequence"/>
</dbReference>
<evidence type="ECO:0000313" key="2">
    <source>
        <dbReference type="Proteomes" id="UP000198287"/>
    </source>
</evidence>
<proteinExistence type="predicted"/>
<keyword evidence="2" id="KW-1185">Reference proteome</keyword>
<protein>
    <submittedName>
        <fullName evidence="1">Uncharacterized protein</fullName>
    </submittedName>
</protein>
<accession>A0A226D8E0</accession>
<gene>
    <name evidence="1" type="ORF">Fcan01_24091</name>
</gene>
<reference evidence="1 2" key="1">
    <citation type="submission" date="2015-12" db="EMBL/GenBank/DDBJ databases">
        <title>The genome of Folsomia candida.</title>
        <authorList>
            <person name="Faddeeva A."/>
            <person name="Derks M.F."/>
            <person name="Anvar Y."/>
            <person name="Smit S."/>
            <person name="Van Straalen N."/>
            <person name="Roelofs D."/>
        </authorList>
    </citation>
    <scope>NUCLEOTIDE SEQUENCE [LARGE SCALE GENOMIC DNA]</scope>
    <source>
        <strain evidence="1 2">VU population</strain>
        <tissue evidence="1">Whole body</tissue>
    </source>
</reference>
<comment type="caution">
    <text evidence="1">The sequence shown here is derived from an EMBL/GenBank/DDBJ whole genome shotgun (WGS) entry which is preliminary data.</text>
</comment>
<dbReference type="AlphaFoldDB" id="A0A226D8E0"/>
<name>A0A226D8E0_FOLCA</name>
<dbReference type="EMBL" id="LNIX01000030">
    <property type="protein sequence ID" value="OXA41138.1"/>
    <property type="molecule type" value="Genomic_DNA"/>
</dbReference>
<dbReference type="OrthoDB" id="2266637at2759"/>
<evidence type="ECO:0000313" key="1">
    <source>
        <dbReference type="EMBL" id="OXA41138.1"/>
    </source>
</evidence>
<organism evidence="1 2">
    <name type="scientific">Folsomia candida</name>
    <name type="common">Springtail</name>
    <dbReference type="NCBI Taxonomy" id="158441"/>
    <lineage>
        <taxon>Eukaryota</taxon>
        <taxon>Metazoa</taxon>
        <taxon>Ecdysozoa</taxon>
        <taxon>Arthropoda</taxon>
        <taxon>Hexapoda</taxon>
        <taxon>Collembola</taxon>
        <taxon>Entomobryomorpha</taxon>
        <taxon>Isotomoidea</taxon>
        <taxon>Isotomidae</taxon>
        <taxon>Proisotominae</taxon>
        <taxon>Folsomia</taxon>
    </lineage>
</organism>
<sequence length="246" mass="28635">MGRHKDLSAKAMVVKLVNYFKNEKKLFRKRSAEASWNIAKRFRQRAIDALNISAATVTRCLAENRETGKSISPRKQGNSGRKGIIVDSFTEGVIRRKILEGYTQKKFYTVKRLYEVLQEDPNFPKFKSYRTLHKIMRKQLKFKFVKFHSKPIPFERHDVQVARHSFLRSIRKLRRENYNIFYTDETWANENQSPSKGWHLQDCEVLGVGNNATHVDQWLKGVGRRFADKLIGAGPKFGVGNRGAKF</sequence>